<keyword evidence="4" id="KW-0732">Signal</keyword>
<evidence type="ECO:0000256" key="1">
    <source>
        <dbReference type="ARBA" id="ARBA00004442"/>
    </source>
</evidence>
<dbReference type="AlphaFoldDB" id="A0A1M5MAC9"/>
<proteinExistence type="predicted"/>
<feature type="domain" description="Outer membrane protein beta-barrel" evidence="5">
    <location>
        <begin position="300"/>
        <end position="694"/>
    </location>
</feature>
<dbReference type="Proteomes" id="UP000184108">
    <property type="component" value="Unassembled WGS sequence"/>
</dbReference>
<evidence type="ECO:0000313" key="7">
    <source>
        <dbReference type="Proteomes" id="UP000184108"/>
    </source>
</evidence>
<dbReference type="InterPro" id="IPR041700">
    <property type="entry name" value="OMP_b-brl_3"/>
</dbReference>
<keyword evidence="2" id="KW-0472">Membrane</keyword>
<protein>
    <submittedName>
        <fullName evidence="6">Outer membrane receptor proteins, mostly Fe transport</fullName>
    </submittedName>
</protein>
<sequence length="717" mass="81121">MQKSGLTAVFFLTFSLINAQNTFGEKQKTIQNGVEKTSEIKEVVVTANRKKTFERKIDRFVFNTENSIASKGADGLDVLAATPMVKADDEGNIEIVGKSSVSVMINDKPVNLSGKDLVSYLKTIRSENIGRIEVITTPPAKYEAQGNSGIINIVLKQNTSLGFSGNISTSYQRKSRNGYSNNGSFNYQSKKINTSLRLSQFNNEKKAQENLSVNADHRLQSESRRLDRNKGYAINYSIDYALNAKTSLGAIFNYSDTRTGNDTQNFSKYYQGAALDSMVISDTYTAGRMKNTQLNMYYEKKLDSLGKKLYVGGNVFGSNNTSPFSLASQSENTGVNYHINSDYQYRIYSGQVDFYLPFKNFTGEIGGKYTRFNTDTGLDFFVNDNGMLQYDKNRSNAFAYHENNWASYMTVSKKISDQWEGKAGLRYEYTSLNGISRDAMGVKNEYGKWFPSLYVAYKPDMKHIFTLIYSKRITRPDGRALNPSTIYINPYSYVTGNPYLKPSFSNNFELGYVFKSKFSMTAYYQSSKDNFGQIVGLKGAANTVNYLNNYDETAIGINTTFSGTYFKRWDIYASANYAYVKSKGLAEHVQGLNSHSLYYSINNTIHLNAGKTFSFLLNFWNFLPHTKGNFEFQNTSNLSSGLRMAFMDKNLQINMTVQDIFKGMKFRGKAYYSTYSTYSNNYYDARTFTISATYQFGNNKVKGNSKQIKLEEADRAN</sequence>
<evidence type="ECO:0000313" key="6">
    <source>
        <dbReference type="EMBL" id="SHG74195.1"/>
    </source>
</evidence>
<evidence type="ECO:0000256" key="3">
    <source>
        <dbReference type="ARBA" id="ARBA00023237"/>
    </source>
</evidence>
<evidence type="ECO:0000256" key="2">
    <source>
        <dbReference type="ARBA" id="ARBA00023136"/>
    </source>
</evidence>
<keyword evidence="3" id="KW-0998">Cell outer membrane</keyword>
<dbReference type="Pfam" id="PF14905">
    <property type="entry name" value="OMP_b-brl_3"/>
    <property type="match status" value="1"/>
</dbReference>
<organism evidence="6 7">
    <name type="scientific">Chryseobacterium vrystaatense</name>
    <dbReference type="NCBI Taxonomy" id="307480"/>
    <lineage>
        <taxon>Bacteria</taxon>
        <taxon>Pseudomonadati</taxon>
        <taxon>Bacteroidota</taxon>
        <taxon>Flavobacteriia</taxon>
        <taxon>Flavobacteriales</taxon>
        <taxon>Weeksellaceae</taxon>
        <taxon>Chryseobacterium group</taxon>
        <taxon>Chryseobacterium</taxon>
    </lineage>
</organism>
<dbReference type="PANTHER" id="PTHR40980:SF4">
    <property type="entry name" value="TONB-DEPENDENT RECEPTOR-LIKE BETA-BARREL DOMAIN-CONTAINING PROTEIN"/>
    <property type="match status" value="1"/>
</dbReference>
<keyword evidence="6" id="KW-0675">Receptor</keyword>
<feature type="signal peptide" evidence="4">
    <location>
        <begin position="1"/>
        <end position="19"/>
    </location>
</feature>
<dbReference type="EMBL" id="FQVE01000007">
    <property type="protein sequence ID" value="SHG74195.1"/>
    <property type="molecule type" value="Genomic_DNA"/>
</dbReference>
<dbReference type="InterPro" id="IPR036942">
    <property type="entry name" value="Beta-barrel_TonB_sf"/>
</dbReference>
<accession>A0A1M5MAC9</accession>
<feature type="chain" id="PRO_5009912259" evidence="4">
    <location>
        <begin position="20"/>
        <end position="717"/>
    </location>
</feature>
<dbReference type="Gene3D" id="2.40.170.20">
    <property type="entry name" value="TonB-dependent receptor, beta-barrel domain"/>
    <property type="match status" value="1"/>
</dbReference>
<dbReference type="InterPro" id="IPR037066">
    <property type="entry name" value="Plug_dom_sf"/>
</dbReference>
<reference evidence="7" key="1">
    <citation type="submission" date="2016-11" db="EMBL/GenBank/DDBJ databases">
        <authorList>
            <person name="Varghese N."/>
            <person name="Submissions S."/>
        </authorList>
    </citation>
    <scope>NUCLEOTIDE SEQUENCE [LARGE SCALE GENOMIC DNA]</scope>
    <source>
        <strain evidence="7">YR203</strain>
    </source>
</reference>
<dbReference type="PANTHER" id="PTHR40980">
    <property type="entry name" value="PLUG DOMAIN-CONTAINING PROTEIN"/>
    <property type="match status" value="1"/>
</dbReference>
<evidence type="ECO:0000259" key="5">
    <source>
        <dbReference type="Pfam" id="PF14905"/>
    </source>
</evidence>
<comment type="subcellular location">
    <subcellularLocation>
        <location evidence="1">Cell outer membrane</location>
    </subcellularLocation>
</comment>
<dbReference type="Gene3D" id="2.170.130.10">
    <property type="entry name" value="TonB-dependent receptor, plug domain"/>
    <property type="match status" value="1"/>
</dbReference>
<dbReference type="RefSeq" id="WP_073175536.1">
    <property type="nucleotide sequence ID" value="NZ_FQVE01000007.1"/>
</dbReference>
<name>A0A1M5MAC9_9FLAO</name>
<gene>
    <name evidence="6" type="ORF">SAMN02787073_4778</name>
</gene>
<dbReference type="GO" id="GO:0009279">
    <property type="term" value="C:cell outer membrane"/>
    <property type="evidence" value="ECO:0007669"/>
    <property type="project" value="UniProtKB-SubCell"/>
</dbReference>
<evidence type="ECO:0000256" key="4">
    <source>
        <dbReference type="SAM" id="SignalP"/>
    </source>
</evidence>
<dbReference type="SUPFAM" id="SSF56935">
    <property type="entry name" value="Porins"/>
    <property type="match status" value="1"/>
</dbReference>